<accession>A0A174VML8</accession>
<evidence type="ECO:0000313" key="8">
    <source>
        <dbReference type="Proteomes" id="UP000471216"/>
    </source>
</evidence>
<evidence type="ECO:0000313" key="5">
    <source>
        <dbReference type="EMBL" id="MRZ08169.1"/>
    </source>
</evidence>
<reference evidence="3 6" key="1">
    <citation type="submission" date="2015-09" db="EMBL/GenBank/DDBJ databases">
        <authorList>
            <consortium name="Pathogen Informatics"/>
        </authorList>
    </citation>
    <scope>NUCLEOTIDE SEQUENCE [LARGE SCALE GENOMIC DNA]</scope>
    <source>
        <strain evidence="3 6">2789STDY5834948</strain>
    </source>
</reference>
<keyword evidence="1" id="KW-0472">Membrane</keyword>
<evidence type="ECO:0000313" key="3">
    <source>
        <dbReference type="EMBL" id="CUQ33637.1"/>
    </source>
</evidence>
<organism evidence="3 6">
    <name type="scientific">Parabacteroides distasonis</name>
    <dbReference type="NCBI Taxonomy" id="823"/>
    <lineage>
        <taxon>Bacteria</taxon>
        <taxon>Pseudomonadati</taxon>
        <taxon>Bacteroidota</taxon>
        <taxon>Bacteroidia</taxon>
        <taxon>Bacteroidales</taxon>
        <taxon>Tannerellaceae</taxon>
        <taxon>Parabacteroides</taxon>
    </lineage>
</organism>
<reference evidence="7 8" key="2">
    <citation type="journal article" date="2019" name="Nat. Med.">
        <title>A library of human gut bacterial isolates paired with longitudinal multiomics data enables mechanistic microbiome research.</title>
        <authorList>
            <person name="Poyet M."/>
            <person name="Groussin M."/>
            <person name="Gibbons S.M."/>
            <person name="Avila-Pacheco J."/>
            <person name="Jiang X."/>
            <person name="Kearney S.M."/>
            <person name="Perrotta A.R."/>
            <person name="Berdy B."/>
            <person name="Zhao S."/>
            <person name="Lieberman T.D."/>
            <person name="Swanson P.K."/>
            <person name="Smith M."/>
            <person name="Roesemann S."/>
            <person name="Alexander J.E."/>
            <person name="Rich S.A."/>
            <person name="Livny J."/>
            <person name="Vlamakis H."/>
            <person name="Clish C."/>
            <person name="Bullock K."/>
            <person name="Deik A."/>
            <person name="Scott J."/>
            <person name="Pierce K.A."/>
            <person name="Xavier R.J."/>
            <person name="Alm E.J."/>
        </authorList>
    </citation>
    <scope>NUCLEOTIDE SEQUENCE [LARGE SCALE GENOMIC DNA]</scope>
    <source>
        <strain evidence="5 8">BIOML-A10</strain>
        <strain evidence="4 7">BIOML-A11</strain>
    </source>
</reference>
<feature type="transmembrane region" description="Helical" evidence="1">
    <location>
        <begin position="213"/>
        <end position="234"/>
    </location>
</feature>
<name>A0A174VML8_PARDI</name>
<gene>
    <name evidence="3" type="ORF">ERS852560_02268</name>
    <name evidence="5" type="ORF">GKD54_18565</name>
    <name evidence="4" type="ORF">GKD58_18810</name>
</gene>
<dbReference type="NCBIfam" id="NF040495">
    <property type="entry name" value="tranport_ArsG"/>
    <property type="match status" value="1"/>
</dbReference>
<dbReference type="Proteomes" id="UP000095332">
    <property type="component" value="Unassembled WGS sequence"/>
</dbReference>
<evidence type="ECO:0000259" key="2">
    <source>
        <dbReference type="Pfam" id="PF13386"/>
    </source>
</evidence>
<dbReference type="PANTHER" id="PTHR31272">
    <property type="entry name" value="CYTOCHROME C-TYPE BIOGENESIS PROTEIN HI_1454-RELATED"/>
    <property type="match status" value="1"/>
</dbReference>
<dbReference type="EMBL" id="WKMW01000022">
    <property type="protein sequence ID" value="MRY86272.1"/>
    <property type="molecule type" value="Genomic_DNA"/>
</dbReference>
<feature type="transmembrane region" description="Helical" evidence="1">
    <location>
        <begin position="138"/>
        <end position="160"/>
    </location>
</feature>
<keyword evidence="1" id="KW-0812">Transmembrane</keyword>
<dbReference type="InterPro" id="IPR039447">
    <property type="entry name" value="UreH-like_TM_dom"/>
</dbReference>
<dbReference type="PANTHER" id="PTHR31272:SF4">
    <property type="entry name" value="CYTOCHROME C-TYPE BIOGENESIS PROTEIN HI_1454-RELATED"/>
    <property type="match status" value="1"/>
</dbReference>
<dbReference type="AlphaFoldDB" id="A0A174VML8"/>
<feature type="transmembrane region" description="Helical" evidence="1">
    <location>
        <begin position="98"/>
        <end position="118"/>
    </location>
</feature>
<feature type="transmembrane region" description="Helical" evidence="1">
    <location>
        <begin position="172"/>
        <end position="193"/>
    </location>
</feature>
<dbReference type="Pfam" id="PF13386">
    <property type="entry name" value="DsbD_2"/>
    <property type="match status" value="1"/>
</dbReference>
<dbReference type="InterPro" id="IPR051790">
    <property type="entry name" value="Cytochrome_c-biogenesis_DsbD"/>
</dbReference>
<proteinExistence type="predicted"/>
<evidence type="ECO:0000256" key="1">
    <source>
        <dbReference type="SAM" id="Phobius"/>
    </source>
</evidence>
<dbReference type="Proteomes" id="UP000471216">
    <property type="component" value="Unassembled WGS sequence"/>
</dbReference>
<evidence type="ECO:0000313" key="6">
    <source>
        <dbReference type="Proteomes" id="UP000095332"/>
    </source>
</evidence>
<dbReference type="Proteomes" id="UP000450599">
    <property type="component" value="Unassembled WGS sequence"/>
</dbReference>
<feature type="transmembrane region" description="Helical" evidence="1">
    <location>
        <begin position="56"/>
        <end position="78"/>
    </location>
</feature>
<dbReference type="EMBL" id="CZBM01000008">
    <property type="protein sequence ID" value="CUQ33637.1"/>
    <property type="molecule type" value="Genomic_DNA"/>
</dbReference>
<evidence type="ECO:0000313" key="4">
    <source>
        <dbReference type="EMBL" id="MRY86272.1"/>
    </source>
</evidence>
<feature type="domain" description="Urease accessory protein UreH-like transmembrane" evidence="2">
    <location>
        <begin position="17"/>
        <end position="228"/>
    </location>
</feature>
<protein>
    <submittedName>
        <fullName evidence="4">Sulfite exporter TauE/SafE family protein</fullName>
    </submittedName>
    <submittedName>
        <fullName evidence="3">Thiol:disulfide interchange protein</fullName>
    </submittedName>
</protein>
<evidence type="ECO:0000313" key="7">
    <source>
        <dbReference type="Proteomes" id="UP000450599"/>
    </source>
</evidence>
<keyword evidence="1" id="KW-1133">Transmembrane helix</keyword>
<dbReference type="EMBL" id="WKMX01000020">
    <property type="protein sequence ID" value="MRZ08169.1"/>
    <property type="molecule type" value="Genomic_DNA"/>
</dbReference>
<sequence>MDWLQTLLDNSTAPALTAFLLGLLTAISPCPLATNIAAIGYISKDIENRRRIFRNGVLYTLGRVVSYTILGVILISILKEGASVFGIQKAIGKWGELLIGPLLLLIGLFMLFGHKLNLPQFGFGGNGEGLARKGGWGALLLGVLFAMAFCPTSGVLYFGMLIPMSVTASAGWLLPVLFAIATALPVLAVAWILAFSVEKVGEFYGKLRTVQKWLNIIVGVIFISVGIYYCIMMYL</sequence>
<feature type="transmembrane region" description="Helical" evidence="1">
    <location>
        <begin position="20"/>
        <end position="44"/>
    </location>
</feature>
<dbReference type="RefSeq" id="WP_057328563.1">
    <property type="nucleotide sequence ID" value="NZ_CZBM01000008.1"/>
</dbReference>